<keyword evidence="1" id="KW-0472">Membrane</keyword>
<dbReference type="RefSeq" id="WP_014333420.1">
    <property type="nucleotide sequence ID" value="NC_016818.1"/>
</dbReference>
<evidence type="ECO:0000313" key="2">
    <source>
        <dbReference type="EMBL" id="AEX50104.1"/>
    </source>
</evidence>
<dbReference type="EMBL" id="CP003244">
    <property type="protein sequence ID" value="AEX50104.1"/>
    <property type="molecule type" value="Genomic_DNA"/>
</dbReference>
<dbReference type="Pfam" id="PF10754">
    <property type="entry name" value="DUF2569"/>
    <property type="match status" value="1"/>
</dbReference>
<gene>
    <name evidence="2" type="ordered locus">Rahaq2_0153</name>
</gene>
<feature type="transmembrane region" description="Helical" evidence="1">
    <location>
        <begin position="137"/>
        <end position="157"/>
    </location>
</feature>
<name>H2INW9_RAHAC</name>
<feature type="transmembrane region" description="Helical" evidence="1">
    <location>
        <begin position="107"/>
        <end position="125"/>
    </location>
</feature>
<reference evidence="2 3" key="1">
    <citation type="journal article" date="2012" name="J. Bacteriol.">
        <title>Complete Genome Sequence of Rahnella aquatilis CIP 78.65.</title>
        <authorList>
            <person name="Martinez R.J."/>
            <person name="Bruce D."/>
            <person name="Detter C."/>
            <person name="Goodwin L.A."/>
            <person name="Han J."/>
            <person name="Han C.S."/>
            <person name="Held B."/>
            <person name="Land M.L."/>
            <person name="Mikhailova N."/>
            <person name="Nolan M."/>
            <person name="Pennacchio L."/>
            <person name="Pitluck S."/>
            <person name="Tapia R."/>
            <person name="Woyke T."/>
            <person name="Sobecky P.A."/>
        </authorList>
    </citation>
    <scope>NUCLEOTIDE SEQUENCE [LARGE SCALE GENOMIC DNA]</scope>
    <source>
        <strain evidence="3">ATCC 33071 / DSM 4594 / JCM 1683 / NBRC 105701 / NCIMB 13365 / CIP 78.65</strain>
    </source>
</reference>
<dbReference type="AlphaFoldDB" id="H2INW9"/>
<keyword evidence="1" id="KW-1133">Transmembrane helix</keyword>
<evidence type="ECO:0000313" key="3">
    <source>
        <dbReference type="Proteomes" id="UP000009010"/>
    </source>
</evidence>
<reference evidence="3" key="2">
    <citation type="submission" date="2012-01" db="EMBL/GenBank/DDBJ databases">
        <title>Complete sequence of chromosome of Rahnella aquatilis CIP 78.65.</title>
        <authorList>
            <person name="Lucas S."/>
            <person name="Han J."/>
            <person name="Lapidus A."/>
            <person name="Cheng J.-F."/>
            <person name="Goodwin L."/>
            <person name="Pitluck S."/>
            <person name="Peters L."/>
            <person name="Ovchinnikova G."/>
            <person name="Held B."/>
            <person name="Detter J.C."/>
            <person name="Han C."/>
            <person name="Tapia R."/>
            <person name="Land M."/>
            <person name="Hauser L."/>
            <person name="Kyrpides N."/>
            <person name="Ivanova N."/>
            <person name="Pagani I."/>
            <person name="Sobecky P."/>
            <person name="Martinez R."/>
            <person name="Woyke T."/>
        </authorList>
    </citation>
    <scope>NUCLEOTIDE SEQUENCE [LARGE SCALE GENOMIC DNA]</scope>
    <source>
        <strain evidence="3">ATCC 33071 / DSM 4594 / JCM 1683 / NBRC 105701 / NCIMB 13365 / CIP 78.65</strain>
    </source>
</reference>
<feature type="transmembrane region" description="Helical" evidence="1">
    <location>
        <begin position="73"/>
        <end position="95"/>
    </location>
</feature>
<keyword evidence="1" id="KW-0812">Transmembrane</keyword>
<keyword evidence="3" id="KW-1185">Reference proteome</keyword>
<feature type="transmembrane region" description="Helical" evidence="1">
    <location>
        <begin position="32"/>
        <end position="53"/>
    </location>
</feature>
<dbReference type="HOGENOM" id="CLU_1577219_0_0_6"/>
<protein>
    <submittedName>
        <fullName evidence="2">Uncharacterized protein</fullName>
    </submittedName>
</protein>
<dbReference type="KEGG" id="raq:Rahaq2_0153"/>
<organism evidence="2 3">
    <name type="scientific">Rahnella aquatilis (strain ATCC 33071 / DSM 4594 / JCM 1683 / NBRC 105701 / NCIMB 13365 / CIP 78.65)</name>
    <dbReference type="NCBI Taxonomy" id="745277"/>
    <lineage>
        <taxon>Bacteria</taxon>
        <taxon>Pseudomonadati</taxon>
        <taxon>Pseudomonadota</taxon>
        <taxon>Gammaproteobacteria</taxon>
        <taxon>Enterobacterales</taxon>
        <taxon>Yersiniaceae</taxon>
        <taxon>Rahnella</taxon>
    </lineage>
</organism>
<dbReference type="Proteomes" id="UP000009010">
    <property type="component" value="Chromosome"/>
</dbReference>
<accession>H2INW9</accession>
<proteinExistence type="predicted"/>
<sequence>MKEEHQDGEISLTPCVCCTVFRQGKYSRLGGGLIIIALNLMLEIIFKAISLITLPLYGINSLIFEEKIRVVKFLIFCVMDFLIIGFAIYALVFLIRKCERFKRVFKIFIVILISSSFFEVILINMEEIFLYGYIPWTFFFDSASYPIVLACLAYPYLKCSKRVRMTLVH</sequence>
<dbReference type="STRING" id="745277.Rahaq2_0153"/>
<dbReference type="InterPro" id="IPR019690">
    <property type="entry name" value="DUF2569"/>
</dbReference>
<evidence type="ECO:0000256" key="1">
    <source>
        <dbReference type="SAM" id="Phobius"/>
    </source>
</evidence>